<evidence type="ECO:0000313" key="2">
    <source>
        <dbReference type="Proteomes" id="UP000054928"/>
    </source>
</evidence>
<accession>A0A0P1ARV8</accession>
<dbReference type="EMBL" id="CCYD01001204">
    <property type="protein sequence ID" value="CEG44358.1"/>
    <property type="molecule type" value="Genomic_DNA"/>
</dbReference>
<dbReference type="InterPro" id="IPR036116">
    <property type="entry name" value="FN3_sf"/>
</dbReference>
<sequence length="217" mass="22909">MTCTATPPDSVVVQRTRYGPGLDDIRGQGRIGVDATNIFHNECSASLAGPLARQTIAASTAIKNALKPEILNLASRSGVFESADLARPALCEACAQKLTADGKMTVTELLSLVAGEYFIVADSSTASTSSSTLRCVMKVVSNSGNMITVDLVDPGRSACELPVTYEAKAWRISRFELRAHTIRDLIPGREYAVRVVASSSSLGESPPLATATTISTM</sequence>
<dbReference type="AlphaFoldDB" id="A0A0P1ARV8"/>
<dbReference type="Proteomes" id="UP000054928">
    <property type="component" value="Unassembled WGS sequence"/>
</dbReference>
<dbReference type="InterPro" id="IPR003961">
    <property type="entry name" value="FN3_dom"/>
</dbReference>
<protein>
    <submittedName>
        <fullName evidence="1">Immunoglobulin-like fold</fullName>
    </submittedName>
</protein>
<evidence type="ECO:0000313" key="1">
    <source>
        <dbReference type="EMBL" id="CEG44358.1"/>
    </source>
</evidence>
<organism evidence="1 2">
    <name type="scientific">Plasmopara halstedii</name>
    <name type="common">Downy mildew of sunflower</name>
    <dbReference type="NCBI Taxonomy" id="4781"/>
    <lineage>
        <taxon>Eukaryota</taxon>
        <taxon>Sar</taxon>
        <taxon>Stramenopiles</taxon>
        <taxon>Oomycota</taxon>
        <taxon>Peronosporomycetes</taxon>
        <taxon>Peronosporales</taxon>
        <taxon>Peronosporaceae</taxon>
        <taxon>Plasmopara</taxon>
    </lineage>
</organism>
<dbReference type="OrthoDB" id="107976at2759"/>
<dbReference type="GeneID" id="36395781"/>
<keyword evidence="2" id="KW-1185">Reference proteome</keyword>
<dbReference type="SUPFAM" id="SSF49265">
    <property type="entry name" value="Fibronectin type III"/>
    <property type="match status" value="1"/>
</dbReference>
<reference evidence="2" key="1">
    <citation type="submission" date="2014-09" db="EMBL/GenBank/DDBJ databases">
        <authorList>
            <person name="Sharma Rahul"/>
            <person name="Thines Marco"/>
        </authorList>
    </citation>
    <scope>NUCLEOTIDE SEQUENCE [LARGE SCALE GENOMIC DNA]</scope>
</reference>
<name>A0A0P1ARV8_PLAHL</name>
<dbReference type="RefSeq" id="XP_024580727.1">
    <property type="nucleotide sequence ID" value="XM_024730451.1"/>
</dbReference>
<dbReference type="CDD" id="cd00063">
    <property type="entry name" value="FN3"/>
    <property type="match status" value="1"/>
</dbReference>
<proteinExistence type="predicted"/>